<evidence type="ECO:0000256" key="9">
    <source>
        <dbReference type="ARBA" id="ARBA00023224"/>
    </source>
</evidence>
<sequence>METLDIIVLENSMEYLSLHFVFPKKTDRNHPGQVFYGKCIVLNLSTIMLLIGMTDLVNTSFNFVMFVHVLTAAILGCVGYRLIKGFAIGESIYKLDWQDIDNALQQDLIMVILRCQRPGFLHAGHLGYMTYTMIVTVLKTSYSYLTLLSQTSLKKTI</sequence>
<dbReference type="AlphaFoldDB" id="A0AAV8WVQ7"/>
<comment type="subcellular location">
    <subcellularLocation>
        <location evidence="1">Cell membrane</location>
        <topology evidence="1">Multi-pass membrane protein</topology>
    </subcellularLocation>
</comment>
<evidence type="ECO:0000313" key="11">
    <source>
        <dbReference type="EMBL" id="KAJ8930759.1"/>
    </source>
</evidence>
<evidence type="ECO:0000256" key="6">
    <source>
        <dbReference type="ARBA" id="ARBA00022989"/>
    </source>
</evidence>
<proteinExistence type="predicted"/>
<protein>
    <submittedName>
        <fullName evidence="11">Uncharacterized protein</fullName>
    </submittedName>
</protein>
<evidence type="ECO:0000313" key="12">
    <source>
        <dbReference type="Proteomes" id="UP001162156"/>
    </source>
</evidence>
<dbReference type="GO" id="GO:0005549">
    <property type="term" value="F:odorant binding"/>
    <property type="evidence" value="ECO:0007669"/>
    <property type="project" value="InterPro"/>
</dbReference>
<dbReference type="Proteomes" id="UP001162156">
    <property type="component" value="Unassembled WGS sequence"/>
</dbReference>
<feature type="transmembrane region" description="Helical" evidence="10">
    <location>
        <begin position="60"/>
        <end position="83"/>
    </location>
</feature>
<comment type="caution">
    <text evidence="11">The sequence shown here is derived from an EMBL/GenBank/DDBJ whole genome shotgun (WGS) entry which is preliminary data.</text>
</comment>
<organism evidence="11 12">
    <name type="scientific">Rhamnusium bicolor</name>
    <dbReference type="NCBI Taxonomy" id="1586634"/>
    <lineage>
        <taxon>Eukaryota</taxon>
        <taxon>Metazoa</taxon>
        <taxon>Ecdysozoa</taxon>
        <taxon>Arthropoda</taxon>
        <taxon>Hexapoda</taxon>
        <taxon>Insecta</taxon>
        <taxon>Pterygota</taxon>
        <taxon>Neoptera</taxon>
        <taxon>Endopterygota</taxon>
        <taxon>Coleoptera</taxon>
        <taxon>Polyphaga</taxon>
        <taxon>Cucujiformia</taxon>
        <taxon>Chrysomeloidea</taxon>
        <taxon>Cerambycidae</taxon>
        <taxon>Lepturinae</taxon>
        <taxon>Rhagiini</taxon>
        <taxon>Rhamnusium</taxon>
    </lineage>
</organism>
<evidence type="ECO:0000256" key="2">
    <source>
        <dbReference type="ARBA" id="ARBA00022475"/>
    </source>
</evidence>
<keyword evidence="5" id="KW-0552">Olfaction</keyword>
<accession>A0AAV8WVQ7</accession>
<keyword evidence="6 10" id="KW-1133">Transmembrane helix</keyword>
<keyword evidence="3" id="KW-0716">Sensory transduction</keyword>
<evidence type="ECO:0000256" key="8">
    <source>
        <dbReference type="ARBA" id="ARBA00023170"/>
    </source>
</evidence>
<dbReference type="GO" id="GO:0005886">
    <property type="term" value="C:plasma membrane"/>
    <property type="evidence" value="ECO:0007669"/>
    <property type="project" value="UniProtKB-SubCell"/>
</dbReference>
<keyword evidence="4 10" id="KW-0812">Transmembrane</keyword>
<keyword evidence="8" id="KW-0675">Receptor</keyword>
<evidence type="ECO:0000256" key="7">
    <source>
        <dbReference type="ARBA" id="ARBA00023136"/>
    </source>
</evidence>
<evidence type="ECO:0000256" key="5">
    <source>
        <dbReference type="ARBA" id="ARBA00022725"/>
    </source>
</evidence>
<keyword evidence="2" id="KW-1003">Cell membrane</keyword>
<dbReference type="PANTHER" id="PTHR21137">
    <property type="entry name" value="ODORANT RECEPTOR"/>
    <property type="match status" value="1"/>
</dbReference>
<gene>
    <name evidence="11" type="ORF">NQ314_016393</name>
</gene>
<evidence type="ECO:0000256" key="10">
    <source>
        <dbReference type="SAM" id="Phobius"/>
    </source>
</evidence>
<keyword evidence="9" id="KW-0807">Transducer</keyword>
<evidence type="ECO:0000256" key="4">
    <source>
        <dbReference type="ARBA" id="ARBA00022692"/>
    </source>
</evidence>
<feature type="transmembrane region" description="Helical" evidence="10">
    <location>
        <begin position="34"/>
        <end position="54"/>
    </location>
</feature>
<name>A0AAV8WVQ7_9CUCU</name>
<keyword evidence="12" id="KW-1185">Reference proteome</keyword>
<evidence type="ECO:0000256" key="1">
    <source>
        <dbReference type="ARBA" id="ARBA00004651"/>
    </source>
</evidence>
<dbReference type="GO" id="GO:0004984">
    <property type="term" value="F:olfactory receptor activity"/>
    <property type="evidence" value="ECO:0007669"/>
    <property type="project" value="InterPro"/>
</dbReference>
<dbReference type="InterPro" id="IPR004117">
    <property type="entry name" value="7tm6_olfct_rcpt"/>
</dbReference>
<evidence type="ECO:0000256" key="3">
    <source>
        <dbReference type="ARBA" id="ARBA00022606"/>
    </source>
</evidence>
<keyword evidence="7 10" id="KW-0472">Membrane</keyword>
<dbReference type="PANTHER" id="PTHR21137:SF35">
    <property type="entry name" value="ODORANT RECEPTOR 19A-RELATED"/>
    <property type="match status" value="1"/>
</dbReference>
<dbReference type="GO" id="GO:0007165">
    <property type="term" value="P:signal transduction"/>
    <property type="evidence" value="ECO:0007669"/>
    <property type="project" value="UniProtKB-KW"/>
</dbReference>
<reference evidence="11" key="1">
    <citation type="journal article" date="2023" name="Insect Mol. Biol.">
        <title>Genome sequencing provides insights into the evolution of gene families encoding plant cell wall-degrading enzymes in longhorned beetles.</title>
        <authorList>
            <person name="Shin N.R."/>
            <person name="Okamura Y."/>
            <person name="Kirsch R."/>
            <person name="Pauchet Y."/>
        </authorList>
    </citation>
    <scope>NUCLEOTIDE SEQUENCE</scope>
    <source>
        <strain evidence="11">RBIC_L_NR</strain>
    </source>
</reference>
<dbReference type="EMBL" id="JANEYF010004553">
    <property type="protein sequence ID" value="KAJ8930759.1"/>
    <property type="molecule type" value="Genomic_DNA"/>
</dbReference>